<dbReference type="SMART" id="SM00256">
    <property type="entry name" value="FBOX"/>
    <property type="match status" value="1"/>
</dbReference>
<accession>A0ABC8JB09</accession>
<name>A0ABC8JB09_ERUVS</name>
<dbReference type="InterPro" id="IPR036047">
    <property type="entry name" value="F-box-like_dom_sf"/>
</dbReference>
<dbReference type="InterPro" id="IPR001810">
    <property type="entry name" value="F-box_dom"/>
</dbReference>
<protein>
    <recommendedName>
        <fullName evidence="1">F-box domain-containing protein</fullName>
    </recommendedName>
</protein>
<dbReference type="SUPFAM" id="SSF81383">
    <property type="entry name" value="F-box domain"/>
    <property type="match status" value="1"/>
</dbReference>
<organism evidence="2 3">
    <name type="scientific">Eruca vesicaria subsp. sativa</name>
    <name type="common">Garden rocket</name>
    <name type="synonym">Eruca sativa</name>
    <dbReference type="NCBI Taxonomy" id="29727"/>
    <lineage>
        <taxon>Eukaryota</taxon>
        <taxon>Viridiplantae</taxon>
        <taxon>Streptophyta</taxon>
        <taxon>Embryophyta</taxon>
        <taxon>Tracheophyta</taxon>
        <taxon>Spermatophyta</taxon>
        <taxon>Magnoliopsida</taxon>
        <taxon>eudicotyledons</taxon>
        <taxon>Gunneridae</taxon>
        <taxon>Pentapetalae</taxon>
        <taxon>rosids</taxon>
        <taxon>malvids</taxon>
        <taxon>Brassicales</taxon>
        <taxon>Brassicaceae</taxon>
        <taxon>Brassiceae</taxon>
        <taxon>Eruca</taxon>
    </lineage>
</organism>
<evidence type="ECO:0000313" key="3">
    <source>
        <dbReference type="Proteomes" id="UP001642260"/>
    </source>
</evidence>
<dbReference type="AlphaFoldDB" id="A0ABC8JB09"/>
<comment type="caution">
    <text evidence="2">The sequence shown here is derived from an EMBL/GenBank/DDBJ whole genome shotgun (WGS) entry which is preliminary data.</text>
</comment>
<reference evidence="2 3" key="1">
    <citation type="submission" date="2022-03" db="EMBL/GenBank/DDBJ databases">
        <authorList>
            <person name="Macdonald S."/>
            <person name="Ahmed S."/>
            <person name="Newling K."/>
        </authorList>
    </citation>
    <scope>NUCLEOTIDE SEQUENCE [LARGE SCALE GENOMIC DNA]</scope>
</reference>
<dbReference type="PANTHER" id="PTHR31111:SF94">
    <property type="entry name" value="E3 UBIQUITIN-PROTEIN LIGASE SGIP1"/>
    <property type="match status" value="1"/>
</dbReference>
<dbReference type="EMBL" id="CAKOAT010092821">
    <property type="protein sequence ID" value="CAH8320389.1"/>
    <property type="molecule type" value="Genomic_DNA"/>
</dbReference>
<feature type="domain" description="F-box" evidence="1">
    <location>
        <begin position="33"/>
        <end position="73"/>
    </location>
</feature>
<evidence type="ECO:0000313" key="2">
    <source>
        <dbReference type="EMBL" id="CAH8320389.1"/>
    </source>
</evidence>
<sequence>MKKLKKIVSEDNLTISRPSTQYSTVERQYTEPIPVDVLIDIFLRVPSKSIARFCCVSKLWANILGRPYFTELFLTKSLNHPRVLNTDAKYSSLVATRYRTNSFKSISSAVHGMSLLSMPSLNKQAAYRYNAVGHSGDTSHTTRVLAMHPLEPLVRFRSSDMISNAVSSLRFIDKSKPITRSEPPARKF</sequence>
<gene>
    <name evidence="2" type="ORF">ERUC_LOCUS8940</name>
</gene>
<dbReference type="Proteomes" id="UP001642260">
    <property type="component" value="Unassembled WGS sequence"/>
</dbReference>
<keyword evidence="3" id="KW-1185">Reference proteome</keyword>
<dbReference type="Pfam" id="PF00646">
    <property type="entry name" value="F-box"/>
    <property type="match status" value="1"/>
</dbReference>
<evidence type="ECO:0000259" key="1">
    <source>
        <dbReference type="SMART" id="SM00256"/>
    </source>
</evidence>
<dbReference type="PANTHER" id="PTHR31111">
    <property type="entry name" value="BNAA05G37150D PROTEIN-RELATED"/>
    <property type="match status" value="1"/>
</dbReference>
<proteinExistence type="predicted"/>